<dbReference type="Gene3D" id="3.40.50.300">
    <property type="entry name" value="P-loop containing nucleotide triphosphate hydrolases"/>
    <property type="match status" value="1"/>
</dbReference>
<dbReference type="OrthoDB" id="9805802at2"/>
<organism evidence="2 3">
    <name type="scientific">Granulicella mallensis (strain ATCC BAA-1857 / DSM 23137 / MP5ACTX8)</name>
    <dbReference type="NCBI Taxonomy" id="682795"/>
    <lineage>
        <taxon>Bacteria</taxon>
        <taxon>Pseudomonadati</taxon>
        <taxon>Acidobacteriota</taxon>
        <taxon>Terriglobia</taxon>
        <taxon>Terriglobales</taxon>
        <taxon>Acidobacteriaceae</taxon>
        <taxon>Granulicella</taxon>
    </lineage>
</organism>
<dbReference type="InterPro" id="IPR051396">
    <property type="entry name" value="Bact_Antivir_Def_Nuclease"/>
</dbReference>
<evidence type="ECO:0000313" key="3">
    <source>
        <dbReference type="Proteomes" id="UP000007113"/>
    </source>
</evidence>
<keyword evidence="3" id="KW-1185">Reference proteome</keyword>
<dbReference type="GO" id="GO:0005524">
    <property type="term" value="F:ATP binding"/>
    <property type="evidence" value="ECO:0007669"/>
    <property type="project" value="InterPro"/>
</dbReference>
<evidence type="ECO:0000313" key="2">
    <source>
        <dbReference type="EMBL" id="AEU34650.1"/>
    </source>
</evidence>
<gene>
    <name evidence="2" type="ordered locus">AciX8_0295</name>
</gene>
<dbReference type="STRING" id="682795.AciX8_0295"/>
<dbReference type="GO" id="GO:0016887">
    <property type="term" value="F:ATP hydrolysis activity"/>
    <property type="evidence" value="ECO:0007669"/>
    <property type="project" value="InterPro"/>
</dbReference>
<dbReference type="Proteomes" id="UP000007113">
    <property type="component" value="Chromosome"/>
</dbReference>
<dbReference type="PANTHER" id="PTHR43581">
    <property type="entry name" value="ATP/GTP PHOSPHATASE"/>
    <property type="match status" value="1"/>
</dbReference>
<dbReference type="InterPro" id="IPR003959">
    <property type="entry name" value="ATPase_AAA_core"/>
</dbReference>
<reference evidence="2 3" key="1">
    <citation type="submission" date="2011-11" db="EMBL/GenBank/DDBJ databases">
        <title>Complete sequence of Granulicella mallensis MP5ACTX8.</title>
        <authorList>
            <consortium name="US DOE Joint Genome Institute"/>
            <person name="Lucas S."/>
            <person name="Copeland A."/>
            <person name="Lapidus A."/>
            <person name="Cheng J.-F."/>
            <person name="Goodwin L."/>
            <person name="Pitluck S."/>
            <person name="Peters L."/>
            <person name="Lu M."/>
            <person name="Detter J.C."/>
            <person name="Han C."/>
            <person name="Tapia R."/>
            <person name="Land M."/>
            <person name="Hauser L."/>
            <person name="Kyrpides N."/>
            <person name="Ivanova N."/>
            <person name="Mikhailova N."/>
            <person name="Pagani I."/>
            <person name="Rawat S."/>
            <person name="Mannisto M."/>
            <person name="Haggblom M."/>
            <person name="Woyke T."/>
        </authorList>
    </citation>
    <scope>NUCLEOTIDE SEQUENCE [LARGE SCALE GENOMIC DNA]</scope>
    <source>
        <strain evidence="3">ATCC BAA-1857 / DSM 23137 / MP5ACTX8</strain>
    </source>
</reference>
<dbReference type="RefSeq" id="WP_014263534.1">
    <property type="nucleotide sequence ID" value="NC_016631.1"/>
</dbReference>
<dbReference type="AlphaFoldDB" id="G8P0P2"/>
<name>G8P0P2_GRAMM</name>
<dbReference type="SUPFAM" id="SSF52540">
    <property type="entry name" value="P-loop containing nucleoside triphosphate hydrolases"/>
    <property type="match status" value="1"/>
</dbReference>
<dbReference type="InterPro" id="IPR027417">
    <property type="entry name" value="P-loop_NTPase"/>
</dbReference>
<proteinExistence type="predicted"/>
<dbReference type="PANTHER" id="PTHR43581:SF2">
    <property type="entry name" value="EXCINUCLEASE ATPASE SUBUNIT"/>
    <property type="match status" value="1"/>
</dbReference>
<evidence type="ECO:0000259" key="1">
    <source>
        <dbReference type="Pfam" id="PF13304"/>
    </source>
</evidence>
<sequence>MPTDTKAPDAMHFRSLCLENVRAFGRPQSLDLFDNDGNISRWNLILGENGVGKTTLLEALMVMRPVPASIEKSGAAGTPTLSIARISEFENREIMRFIRRGESNSTVMTAVLETADGATLEVRVEIKGSTNDLEDVRFPEAHYELRSDGPLVIRYVAGRHLGIRNLGRIADRDATDSPFSEVIELYDAEEILEKLDHAAKTHDDENDIEVRRFIKLKSVAASILPGLTAEDIEVRGPRLEGRDPDLSGVHVRTPSGVVPLEELSLGYRTMFALIVDLTWRLFNAFPDSLEPVNESAIVLIDEVDLHLHPRWQREIARRLMSQFQNIQFIATTHSPVTAQETLSEGGNVAVVRWENGEAHILNRPVPPGNWRFDQVLTDELFPGMASDRPQKVEPMLYERLELIRNSNRSVEQETRLRELDEFVASLPTARTPSEQSFEDLMVNLAKDFPSGVAR</sequence>
<feature type="domain" description="ATPase AAA-type core" evidence="1">
    <location>
        <begin position="43"/>
        <end position="336"/>
    </location>
</feature>
<dbReference type="HOGENOM" id="CLU_033429_2_0_0"/>
<dbReference type="Pfam" id="PF13304">
    <property type="entry name" value="AAA_21"/>
    <property type="match status" value="1"/>
</dbReference>
<dbReference type="KEGG" id="gma:AciX8_0295"/>
<protein>
    <submittedName>
        <fullName evidence="2">SMC domain protein</fullName>
    </submittedName>
</protein>
<accession>G8P0P2</accession>
<dbReference type="EMBL" id="CP003130">
    <property type="protein sequence ID" value="AEU34650.1"/>
    <property type="molecule type" value="Genomic_DNA"/>
</dbReference>
<dbReference type="eggNOG" id="COG3950">
    <property type="taxonomic scope" value="Bacteria"/>
</dbReference>